<protein>
    <submittedName>
        <fullName evidence="4">Lantibiotic dehydratase</fullName>
    </submittedName>
</protein>
<dbReference type="EMBL" id="JBHYPX010000009">
    <property type="protein sequence ID" value="MFE1351697.1"/>
    <property type="molecule type" value="Genomic_DNA"/>
</dbReference>
<feature type="domain" description="Thiopeptide-type bacteriocin biosynthesis" evidence="3">
    <location>
        <begin position="761"/>
        <end position="1005"/>
    </location>
</feature>
<accession>A0ABW6GG64</accession>
<dbReference type="RefSeq" id="WP_380322080.1">
    <property type="nucleotide sequence ID" value="NZ_JBHYPW010000016.1"/>
</dbReference>
<dbReference type="InterPro" id="IPR023809">
    <property type="entry name" value="Thiopep_bacteriocin_synth_dom"/>
</dbReference>
<name>A0ABW6GG64_9ACTN</name>
<dbReference type="Proteomes" id="UP001599542">
    <property type="component" value="Unassembled WGS sequence"/>
</dbReference>
<reference evidence="4 5" key="1">
    <citation type="submission" date="2024-09" db="EMBL/GenBank/DDBJ databases">
        <title>The Natural Products Discovery Center: Release of the First 8490 Sequenced Strains for Exploring Actinobacteria Biosynthetic Diversity.</title>
        <authorList>
            <person name="Kalkreuter E."/>
            <person name="Kautsar S.A."/>
            <person name="Yang D."/>
            <person name="Bader C.D."/>
            <person name="Teijaro C.N."/>
            <person name="Fluegel L."/>
            <person name="Davis C.M."/>
            <person name="Simpson J.R."/>
            <person name="Lauterbach L."/>
            <person name="Steele A.D."/>
            <person name="Gui C."/>
            <person name="Meng S."/>
            <person name="Li G."/>
            <person name="Viehrig K."/>
            <person name="Ye F."/>
            <person name="Su P."/>
            <person name="Kiefer A.F."/>
            <person name="Nichols A."/>
            <person name="Cepeda A.J."/>
            <person name="Yan W."/>
            <person name="Fan B."/>
            <person name="Jiang Y."/>
            <person name="Adhikari A."/>
            <person name="Zheng C.-J."/>
            <person name="Schuster L."/>
            <person name="Cowan T.M."/>
            <person name="Smanski M.J."/>
            <person name="Chevrette M.G."/>
            <person name="De Carvalho L.P.S."/>
            <person name="Shen B."/>
        </authorList>
    </citation>
    <scope>NUCLEOTIDE SEQUENCE [LARGE SCALE GENOMIC DNA]</scope>
    <source>
        <strain evidence="4 5">NPDC058753</strain>
    </source>
</reference>
<feature type="region of interest" description="Disordered" evidence="1">
    <location>
        <begin position="736"/>
        <end position="756"/>
    </location>
</feature>
<keyword evidence="5" id="KW-1185">Reference proteome</keyword>
<sequence length="1023" mass="112030">MYAVAGPALLRAAARPAGAGPSWWPDLADTGPHATANWRAWLQHVWSDTAFAAAVEVGAGPQLAARVREVVFNFDHVPRRRLRRLTASVMQYALRQQRPTPLGLFAGVTAVPFGEAAAAPRWGASRTVARPDARWLTGVVRELEEAAGDLLPVTANQLRVRRGERVVLPVTRNPQDGEPAEVSVRATPAVLAVLEAADGPVSMTLGELADRFPAAPADKVRAMLGELVRQGFLLSILRLPTTATDPLGHLLAIAHTTGLDQIPAAEATWNTLRTVREQLTRHNELDDPAQQQTLRTRLTRQLTRPPGGVPDGSMPLMVDLRLDAGPAVLPKRVASLMAGAAEVLTRLSPFPDGHPAWVDYHRRFAERFGPGAVVPVTELVNPDTGMGFPARYRDSVLPDVPPQFGRRDAQLMALAQKAAVECLDEVDLGGPLLERLAPDPVPEGAVQPHAELTVRLSAYGAGPFTYGAVPFTPMVQAVPRAAGTTAGRFLYLLEPERRRELETAIATAPPLRADALVLQVSAPPLYARAENVSRAPALLPVLTLGEYPQIGSLLRLEDLGVCADERRMWLVRLSDRRPVEVRVLNAVDFRANTDPLVRFLCEITHAHTPWLTAFNWGAAGRLPYLPRVRHGEVVLSAARWNLPAADLPGKDAEWEEWRAAVGEWIARYNVRAAVYLSQNDLRLPLDLRLSEHLVLLRDHLLREPVAILIEAPRADDNRWCGRTHEITVQLHTTRAPLPATRPRPGRPATVRSGHLPGASGWLSARLFGNPRRADELLSHVPELIGRWVVPPQWWFLRHTDPEPHVRLRIPVSAVAAWSLASERIGRWAEQMREEGLLTRMEIDTYLPESGRYGRGAALWAAEEFFALDSRAALAQLAYQRATSTDSATVTAASMLDLATGLLGPEAGHAWLLERVPRHSDIALPRSASRLAAELADRLALTEEGRLLALVWGVRAKKMADYRRTLGRDGELEPADVLGSLLHLHHARAVGLDPASERTCHRLARAAALTLTARTARAEEGQPA</sequence>
<feature type="compositionally biased region" description="Low complexity" evidence="1">
    <location>
        <begin position="736"/>
        <end position="751"/>
    </location>
</feature>
<evidence type="ECO:0000313" key="5">
    <source>
        <dbReference type="Proteomes" id="UP001599542"/>
    </source>
</evidence>
<proteinExistence type="predicted"/>
<dbReference type="NCBIfam" id="TIGR03891">
    <property type="entry name" value="thiopep_ocin"/>
    <property type="match status" value="1"/>
</dbReference>
<organism evidence="4 5">
    <name type="scientific">Kitasatospora phosalacinea</name>
    <dbReference type="NCBI Taxonomy" id="2065"/>
    <lineage>
        <taxon>Bacteria</taxon>
        <taxon>Bacillati</taxon>
        <taxon>Actinomycetota</taxon>
        <taxon>Actinomycetes</taxon>
        <taxon>Kitasatosporales</taxon>
        <taxon>Streptomycetaceae</taxon>
        <taxon>Kitasatospora</taxon>
    </lineage>
</organism>
<dbReference type="Pfam" id="PF04738">
    <property type="entry name" value="Lant_dehydr_N"/>
    <property type="match status" value="1"/>
</dbReference>
<dbReference type="InterPro" id="IPR006827">
    <property type="entry name" value="Lant_deHydtase_N"/>
</dbReference>
<evidence type="ECO:0000259" key="2">
    <source>
        <dbReference type="Pfam" id="PF04738"/>
    </source>
</evidence>
<feature type="domain" description="Lantibiotic dehydratase N-terminal" evidence="2">
    <location>
        <begin position="48"/>
        <end position="696"/>
    </location>
</feature>
<evidence type="ECO:0000259" key="3">
    <source>
        <dbReference type="Pfam" id="PF14028"/>
    </source>
</evidence>
<evidence type="ECO:0000313" key="4">
    <source>
        <dbReference type="EMBL" id="MFE1351697.1"/>
    </source>
</evidence>
<comment type="caution">
    <text evidence="4">The sequence shown here is derived from an EMBL/GenBank/DDBJ whole genome shotgun (WGS) entry which is preliminary data.</text>
</comment>
<dbReference type="Pfam" id="PF14028">
    <property type="entry name" value="Lant_dehydr_C"/>
    <property type="match status" value="1"/>
</dbReference>
<gene>
    <name evidence="4" type="ORF">ACFW6T_06855</name>
</gene>
<evidence type="ECO:0000256" key="1">
    <source>
        <dbReference type="SAM" id="MobiDB-lite"/>
    </source>
</evidence>